<feature type="non-terminal residue" evidence="1">
    <location>
        <position position="1"/>
    </location>
</feature>
<dbReference type="Proteomes" id="UP000789702">
    <property type="component" value="Unassembled WGS sequence"/>
</dbReference>
<organism evidence="1 2">
    <name type="scientific">Dentiscutata heterogama</name>
    <dbReference type="NCBI Taxonomy" id="1316150"/>
    <lineage>
        <taxon>Eukaryota</taxon>
        <taxon>Fungi</taxon>
        <taxon>Fungi incertae sedis</taxon>
        <taxon>Mucoromycota</taxon>
        <taxon>Glomeromycotina</taxon>
        <taxon>Glomeromycetes</taxon>
        <taxon>Diversisporales</taxon>
        <taxon>Gigasporaceae</taxon>
        <taxon>Dentiscutata</taxon>
    </lineage>
</organism>
<accession>A0ACA9KQL2</accession>
<gene>
    <name evidence="1" type="ORF">DHETER_LOCUS2411</name>
</gene>
<proteinExistence type="predicted"/>
<evidence type="ECO:0000313" key="2">
    <source>
        <dbReference type="Proteomes" id="UP000789702"/>
    </source>
</evidence>
<comment type="caution">
    <text evidence="1">The sequence shown here is derived from an EMBL/GenBank/DDBJ whole genome shotgun (WGS) entry which is preliminary data.</text>
</comment>
<protein>
    <submittedName>
        <fullName evidence="1">10292_t:CDS:1</fullName>
    </submittedName>
</protein>
<evidence type="ECO:0000313" key="1">
    <source>
        <dbReference type="EMBL" id="CAG8487544.1"/>
    </source>
</evidence>
<sequence>QKITTIESNIQYKNELTEGSFETNDTIDLTESTPTETTVELTNTRKKSFFESLNSEQNSKQVTVEDKITRYFAIPVDPNTNPLDWWCHFGKDFSILASMVLCYLSVQDSSIPLEQAFSMSTTWSVNLKYNSGCSIWSALEQIILITQSINLEHQPGVQSGVQPRVLI</sequence>
<dbReference type="EMBL" id="CAJVPU010001744">
    <property type="protein sequence ID" value="CAG8487544.1"/>
    <property type="molecule type" value="Genomic_DNA"/>
</dbReference>
<keyword evidence="2" id="KW-1185">Reference proteome</keyword>
<reference evidence="1" key="1">
    <citation type="submission" date="2021-06" db="EMBL/GenBank/DDBJ databases">
        <authorList>
            <person name="Kallberg Y."/>
            <person name="Tangrot J."/>
            <person name="Rosling A."/>
        </authorList>
    </citation>
    <scope>NUCLEOTIDE SEQUENCE</scope>
    <source>
        <strain evidence="1">IL203A</strain>
    </source>
</reference>
<name>A0ACA9KQL2_9GLOM</name>